<evidence type="ECO:0000313" key="3">
    <source>
        <dbReference type="Proteomes" id="UP000824890"/>
    </source>
</evidence>
<keyword evidence="1" id="KW-0812">Transmembrane</keyword>
<reference evidence="2 3" key="1">
    <citation type="submission" date="2021-05" db="EMBL/GenBank/DDBJ databases">
        <title>Genome Assembly of Synthetic Allotetraploid Brassica napus Reveals Homoeologous Exchanges between Subgenomes.</title>
        <authorList>
            <person name="Davis J.T."/>
        </authorList>
    </citation>
    <scope>NUCLEOTIDE SEQUENCE [LARGE SCALE GENOMIC DNA]</scope>
    <source>
        <strain evidence="3">cv. Da-Ae</strain>
        <tissue evidence="2">Seedling</tissue>
    </source>
</reference>
<feature type="non-terminal residue" evidence="2">
    <location>
        <position position="1"/>
    </location>
</feature>
<feature type="transmembrane region" description="Helical" evidence="1">
    <location>
        <begin position="15"/>
        <end position="35"/>
    </location>
</feature>
<accession>A0ABQ7YLI2</accession>
<proteinExistence type="predicted"/>
<name>A0ABQ7YLI2_BRANA</name>
<comment type="caution">
    <text evidence="2">The sequence shown here is derived from an EMBL/GenBank/DDBJ whole genome shotgun (WGS) entry which is preliminary data.</text>
</comment>
<dbReference type="Proteomes" id="UP000824890">
    <property type="component" value="Unassembled WGS sequence"/>
</dbReference>
<keyword evidence="1" id="KW-1133">Transmembrane helix</keyword>
<protein>
    <submittedName>
        <fullName evidence="2">Uncharacterized protein</fullName>
    </submittedName>
</protein>
<dbReference type="EMBL" id="JAGKQM010000017">
    <property type="protein sequence ID" value="KAH0867960.1"/>
    <property type="molecule type" value="Genomic_DNA"/>
</dbReference>
<evidence type="ECO:0000313" key="2">
    <source>
        <dbReference type="EMBL" id="KAH0867960.1"/>
    </source>
</evidence>
<keyword evidence="1" id="KW-0472">Membrane</keyword>
<gene>
    <name evidence="2" type="ORF">HID58_074982</name>
</gene>
<evidence type="ECO:0000256" key="1">
    <source>
        <dbReference type="SAM" id="Phobius"/>
    </source>
</evidence>
<keyword evidence="3" id="KW-1185">Reference proteome</keyword>
<sequence>LKQSDTSPSNMSSSYVLLANLIAVCCSNTAELRLLRFWEARNVRKGGELMSVDMLLLDEHSTLIHGTINLIQSGR</sequence>
<organism evidence="2 3">
    <name type="scientific">Brassica napus</name>
    <name type="common">Rape</name>
    <dbReference type="NCBI Taxonomy" id="3708"/>
    <lineage>
        <taxon>Eukaryota</taxon>
        <taxon>Viridiplantae</taxon>
        <taxon>Streptophyta</taxon>
        <taxon>Embryophyta</taxon>
        <taxon>Tracheophyta</taxon>
        <taxon>Spermatophyta</taxon>
        <taxon>Magnoliopsida</taxon>
        <taxon>eudicotyledons</taxon>
        <taxon>Gunneridae</taxon>
        <taxon>Pentapetalae</taxon>
        <taxon>rosids</taxon>
        <taxon>malvids</taxon>
        <taxon>Brassicales</taxon>
        <taxon>Brassicaceae</taxon>
        <taxon>Brassiceae</taxon>
        <taxon>Brassica</taxon>
    </lineage>
</organism>